<organism evidence="3 4">
    <name type="scientific">Streptosporangium amethystogenes subsp. fukuiense</name>
    <dbReference type="NCBI Taxonomy" id="698418"/>
    <lineage>
        <taxon>Bacteria</taxon>
        <taxon>Bacillati</taxon>
        <taxon>Actinomycetota</taxon>
        <taxon>Actinomycetes</taxon>
        <taxon>Streptosporangiales</taxon>
        <taxon>Streptosporangiaceae</taxon>
        <taxon>Streptosporangium</taxon>
    </lineage>
</organism>
<gene>
    <name evidence="3" type="ORF">ACFQVD_35245</name>
</gene>
<feature type="compositionally biased region" description="Acidic residues" evidence="1">
    <location>
        <begin position="1"/>
        <end position="14"/>
    </location>
</feature>
<feature type="region of interest" description="Disordered" evidence="1">
    <location>
        <begin position="1"/>
        <end position="66"/>
    </location>
</feature>
<keyword evidence="2" id="KW-1133">Transmembrane helix</keyword>
<feature type="transmembrane region" description="Helical" evidence="2">
    <location>
        <begin position="120"/>
        <end position="137"/>
    </location>
</feature>
<feature type="transmembrane region" description="Helical" evidence="2">
    <location>
        <begin position="143"/>
        <end position="163"/>
    </location>
</feature>
<feature type="compositionally biased region" description="Basic and acidic residues" evidence="1">
    <location>
        <begin position="23"/>
        <end position="37"/>
    </location>
</feature>
<proteinExistence type="predicted"/>
<feature type="transmembrane region" description="Helical" evidence="2">
    <location>
        <begin position="170"/>
        <end position="190"/>
    </location>
</feature>
<name>A0ABW2TAD9_9ACTN</name>
<evidence type="ECO:0000313" key="4">
    <source>
        <dbReference type="Proteomes" id="UP001596514"/>
    </source>
</evidence>
<protein>
    <submittedName>
        <fullName evidence="3">Uncharacterized protein</fullName>
    </submittedName>
</protein>
<keyword evidence="2" id="KW-0812">Transmembrane</keyword>
<keyword evidence="4" id="KW-1185">Reference proteome</keyword>
<feature type="compositionally biased region" description="Low complexity" evidence="1">
    <location>
        <begin position="38"/>
        <end position="50"/>
    </location>
</feature>
<evidence type="ECO:0000256" key="1">
    <source>
        <dbReference type="SAM" id="MobiDB-lite"/>
    </source>
</evidence>
<evidence type="ECO:0000256" key="2">
    <source>
        <dbReference type="SAM" id="Phobius"/>
    </source>
</evidence>
<dbReference type="RefSeq" id="WP_343982981.1">
    <property type="nucleotide sequence ID" value="NZ_BAAAGK010000284.1"/>
</dbReference>
<evidence type="ECO:0000313" key="3">
    <source>
        <dbReference type="EMBL" id="MFC7605369.1"/>
    </source>
</evidence>
<reference evidence="4" key="1">
    <citation type="journal article" date="2019" name="Int. J. Syst. Evol. Microbiol.">
        <title>The Global Catalogue of Microorganisms (GCM) 10K type strain sequencing project: providing services to taxonomists for standard genome sequencing and annotation.</title>
        <authorList>
            <consortium name="The Broad Institute Genomics Platform"/>
            <consortium name="The Broad Institute Genome Sequencing Center for Infectious Disease"/>
            <person name="Wu L."/>
            <person name="Ma J."/>
        </authorList>
    </citation>
    <scope>NUCLEOTIDE SEQUENCE [LARGE SCALE GENOMIC DNA]</scope>
    <source>
        <strain evidence="4">JCM 10083</strain>
    </source>
</reference>
<sequence length="237" mass="25409">MDEWEDIVEGDPPTEEIPPVREPSPRDARGTSPEAREGSPAAPAASGTARQEAPEDAGPWPRMPPGVVRGMRAAEELLARRRVGGQRGWPRRRGPARSREDVAPAARDTRAILLSHRREAVGMGLLALAGLLIPIPFPPIAIFRIPVLVWAVAALVVIACQSWHTSDKVLGVAAPIVSYTLGGGLVALVRARNDLGTVVDEFFGISGLMFLLGAAWGVFWLAYRLLDSEVVPGRGGR</sequence>
<accession>A0ABW2TAD9</accession>
<keyword evidence="2" id="KW-0472">Membrane</keyword>
<dbReference type="Proteomes" id="UP001596514">
    <property type="component" value="Unassembled WGS sequence"/>
</dbReference>
<dbReference type="EMBL" id="JBHTEE010000001">
    <property type="protein sequence ID" value="MFC7605369.1"/>
    <property type="molecule type" value="Genomic_DNA"/>
</dbReference>
<feature type="transmembrane region" description="Helical" evidence="2">
    <location>
        <begin position="202"/>
        <end position="223"/>
    </location>
</feature>
<comment type="caution">
    <text evidence="3">The sequence shown here is derived from an EMBL/GenBank/DDBJ whole genome shotgun (WGS) entry which is preliminary data.</text>
</comment>